<dbReference type="RefSeq" id="XP_037169419.1">
    <property type="nucleotide sequence ID" value="XM_037303697.1"/>
</dbReference>
<dbReference type="GeneID" id="59283434"/>
<dbReference type="AlphaFoldDB" id="A0A8H6L970"/>
<dbReference type="EMBL" id="JACCJC010000004">
    <property type="protein sequence ID" value="KAF6240150.1"/>
    <property type="molecule type" value="Genomic_DNA"/>
</dbReference>
<name>A0A8H6L970_9LECA</name>
<proteinExistence type="predicted"/>
<feature type="region of interest" description="Disordered" evidence="1">
    <location>
        <begin position="79"/>
        <end position="118"/>
    </location>
</feature>
<accession>A0A8H6L970</accession>
<gene>
    <name evidence="2" type="ORF">HO173_001760</name>
</gene>
<keyword evidence="3" id="KW-1185">Reference proteome</keyword>
<organism evidence="2 3">
    <name type="scientific">Letharia columbiana</name>
    <dbReference type="NCBI Taxonomy" id="112416"/>
    <lineage>
        <taxon>Eukaryota</taxon>
        <taxon>Fungi</taxon>
        <taxon>Dikarya</taxon>
        <taxon>Ascomycota</taxon>
        <taxon>Pezizomycotina</taxon>
        <taxon>Lecanoromycetes</taxon>
        <taxon>OSLEUM clade</taxon>
        <taxon>Lecanoromycetidae</taxon>
        <taxon>Lecanorales</taxon>
        <taxon>Lecanorineae</taxon>
        <taxon>Parmeliaceae</taxon>
        <taxon>Letharia</taxon>
    </lineage>
</organism>
<comment type="caution">
    <text evidence="2">The sequence shown here is derived from an EMBL/GenBank/DDBJ whole genome shotgun (WGS) entry which is preliminary data.</text>
</comment>
<protein>
    <submittedName>
        <fullName evidence="2">Uncharacterized protein</fullName>
    </submittedName>
</protein>
<evidence type="ECO:0000256" key="1">
    <source>
        <dbReference type="SAM" id="MobiDB-lite"/>
    </source>
</evidence>
<dbReference type="Proteomes" id="UP000578531">
    <property type="component" value="Unassembled WGS sequence"/>
</dbReference>
<evidence type="ECO:0000313" key="2">
    <source>
        <dbReference type="EMBL" id="KAF6240150.1"/>
    </source>
</evidence>
<reference evidence="2 3" key="1">
    <citation type="journal article" date="2020" name="Genomics">
        <title>Complete, high-quality genomes from long-read metagenomic sequencing of two wolf lichen thalli reveals enigmatic genome architecture.</title>
        <authorList>
            <person name="McKenzie S.K."/>
            <person name="Walston R.F."/>
            <person name="Allen J.L."/>
        </authorList>
    </citation>
    <scope>NUCLEOTIDE SEQUENCE [LARGE SCALE GENOMIC DNA]</scope>
    <source>
        <strain evidence="2">WasteWater2</strain>
    </source>
</reference>
<sequence length="118" mass="13140">MPDNTDKRLSPWTKSLGTSSEALNVHAYHLKSSKFTQVFDDHTYAITRIPEAPIDISRDHIREPGSLARVTSLISLTNAPLSGMDNVPKEQGKGPAYGNAGDTASNWFSRSEQRLRWQ</sequence>
<evidence type="ECO:0000313" key="3">
    <source>
        <dbReference type="Proteomes" id="UP000578531"/>
    </source>
</evidence>